<evidence type="ECO:0000313" key="2">
    <source>
        <dbReference type="EMBL" id="OIQ93522.1"/>
    </source>
</evidence>
<gene>
    <name evidence="2" type="ORF">GALL_244810</name>
</gene>
<proteinExistence type="predicted"/>
<reference evidence="2" key="1">
    <citation type="submission" date="2016-10" db="EMBL/GenBank/DDBJ databases">
        <title>Sequence of Gallionella enrichment culture.</title>
        <authorList>
            <person name="Poehlein A."/>
            <person name="Muehling M."/>
            <person name="Daniel R."/>
        </authorList>
    </citation>
    <scope>NUCLEOTIDE SEQUENCE</scope>
</reference>
<protein>
    <recommendedName>
        <fullName evidence="3">DUF3106 domain-containing protein</fullName>
    </recommendedName>
</protein>
<evidence type="ECO:0008006" key="3">
    <source>
        <dbReference type="Google" id="ProtNLM"/>
    </source>
</evidence>
<feature type="compositionally biased region" description="Basic and acidic residues" evidence="1">
    <location>
        <begin position="144"/>
        <end position="153"/>
    </location>
</feature>
<organism evidence="2">
    <name type="scientific">mine drainage metagenome</name>
    <dbReference type="NCBI Taxonomy" id="410659"/>
    <lineage>
        <taxon>unclassified sequences</taxon>
        <taxon>metagenomes</taxon>
        <taxon>ecological metagenomes</taxon>
    </lineage>
</organism>
<dbReference type="EMBL" id="MLJW01000205">
    <property type="protein sequence ID" value="OIQ93522.1"/>
    <property type="molecule type" value="Genomic_DNA"/>
</dbReference>
<name>A0A1J5RDU7_9ZZZZ</name>
<comment type="caution">
    <text evidence="2">The sequence shown here is derived from an EMBL/GenBank/DDBJ whole genome shotgun (WGS) entry which is preliminary data.</text>
</comment>
<accession>A0A1J5RDU7</accession>
<dbReference type="InterPro" id="IPR021455">
    <property type="entry name" value="DUF3106"/>
</dbReference>
<dbReference type="Pfam" id="PF11304">
    <property type="entry name" value="DUF3106"/>
    <property type="match status" value="1"/>
</dbReference>
<feature type="region of interest" description="Disordered" evidence="1">
    <location>
        <begin position="144"/>
        <end position="216"/>
    </location>
</feature>
<dbReference type="AlphaFoldDB" id="A0A1J5RDU7"/>
<feature type="compositionally biased region" description="Low complexity" evidence="1">
    <location>
        <begin position="176"/>
        <end position="187"/>
    </location>
</feature>
<sequence>MAASRKLGTFIETSAPVVLRQLLLVCCVLLATCWMRAHAAEPVGAKPAWQQLTPMQKEALGPLQPEWERFNADRKRKWLNIAARYPAMSPQQRATLHRRMSEWVHMTPQQRRLARENFLATGKAPLDSRKEAWERYQKLPEAEKRRLAHEAKSPPKAPGSVSRYVAEEQRRHPKGSHAPAAKASGPGAKSGGVASVPPHLGASTPAVPQRAPSASD</sequence>
<evidence type="ECO:0000256" key="1">
    <source>
        <dbReference type="SAM" id="MobiDB-lite"/>
    </source>
</evidence>